<protein>
    <recommendedName>
        <fullName evidence="2">EamA domain-containing protein</fullName>
    </recommendedName>
</protein>
<evidence type="ECO:0000313" key="3">
    <source>
        <dbReference type="EMBL" id="AVO46788.1"/>
    </source>
</evidence>
<feature type="transmembrane region" description="Helical" evidence="1">
    <location>
        <begin position="152"/>
        <end position="170"/>
    </location>
</feature>
<feature type="transmembrane region" description="Helical" evidence="1">
    <location>
        <begin position="96"/>
        <end position="117"/>
    </location>
</feature>
<feature type="transmembrane region" description="Helical" evidence="1">
    <location>
        <begin position="239"/>
        <end position="261"/>
    </location>
</feature>
<sequence>MTLSPVALGIAAALASATAYGINIVYARMATQQGVSAADLVFLRVFLMLGAVGILVALRGRSLAIPRAGRPAVLALGVASAGVGLAYFFAVSFVPIGIAAIIFYTFPLLILLASPFVEGGRLTLHRLGVFALAFTGLAIAIGPGLGGIDIRGIALAALASMLAAWQFFMAARAGRQAPPALLMFWSHIVIMPIAGTAALLLGGIGWGAIGHAWFASAMTVAGYLLGFALQMVAARRAPAALIGLVFCLEPVVAIIFAGLILGETLGGAQMVGSLLVLAALVASSLAELKRETPSALAAAAPSDVR</sequence>
<keyword evidence="1" id="KW-1133">Transmembrane helix</keyword>
<feature type="transmembrane region" description="Helical" evidence="1">
    <location>
        <begin position="37"/>
        <end position="60"/>
    </location>
</feature>
<organism evidence="3 4">
    <name type="scientific">Phreatobacter cathodiphilus</name>
    <dbReference type="NCBI Taxonomy" id="1868589"/>
    <lineage>
        <taxon>Bacteria</taxon>
        <taxon>Pseudomonadati</taxon>
        <taxon>Pseudomonadota</taxon>
        <taxon>Alphaproteobacteria</taxon>
        <taxon>Hyphomicrobiales</taxon>
        <taxon>Phreatobacteraceae</taxon>
        <taxon>Phreatobacter</taxon>
    </lineage>
</organism>
<dbReference type="RefSeq" id="WP_106750158.1">
    <property type="nucleotide sequence ID" value="NZ_CP027668.1"/>
</dbReference>
<accession>A0A2S0NF67</accession>
<dbReference type="KEGG" id="phr:C6569_17905"/>
<dbReference type="EMBL" id="CP027668">
    <property type="protein sequence ID" value="AVO46788.1"/>
    <property type="molecule type" value="Genomic_DNA"/>
</dbReference>
<feature type="transmembrane region" description="Helical" evidence="1">
    <location>
        <begin position="267"/>
        <end position="286"/>
    </location>
</feature>
<keyword evidence="4" id="KW-1185">Reference proteome</keyword>
<dbReference type="GO" id="GO:0016020">
    <property type="term" value="C:membrane"/>
    <property type="evidence" value="ECO:0007669"/>
    <property type="project" value="InterPro"/>
</dbReference>
<feature type="domain" description="EamA" evidence="2">
    <location>
        <begin position="8"/>
        <end position="140"/>
    </location>
</feature>
<dbReference type="InterPro" id="IPR037185">
    <property type="entry name" value="EmrE-like"/>
</dbReference>
<dbReference type="PANTHER" id="PTHR22911">
    <property type="entry name" value="ACYL-MALONYL CONDENSING ENZYME-RELATED"/>
    <property type="match status" value="1"/>
</dbReference>
<dbReference type="AlphaFoldDB" id="A0A2S0NF67"/>
<evidence type="ECO:0000313" key="4">
    <source>
        <dbReference type="Proteomes" id="UP000237889"/>
    </source>
</evidence>
<feature type="transmembrane region" description="Helical" evidence="1">
    <location>
        <begin position="212"/>
        <end position="232"/>
    </location>
</feature>
<dbReference type="InterPro" id="IPR000620">
    <property type="entry name" value="EamA_dom"/>
</dbReference>
<feature type="transmembrane region" description="Helical" evidence="1">
    <location>
        <begin position="182"/>
        <end position="206"/>
    </location>
</feature>
<evidence type="ECO:0000256" key="1">
    <source>
        <dbReference type="SAM" id="Phobius"/>
    </source>
</evidence>
<gene>
    <name evidence="3" type="ORF">C6569_17905</name>
</gene>
<feature type="transmembrane region" description="Helical" evidence="1">
    <location>
        <begin position="129"/>
        <end position="146"/>
    </location>
</feature>
<feature type="domain" description="EamA" evidence="2">
    <location>
        <begin position="151"/>
        <end position="283"/>
    </location>
</feature>
<dbReference type="OrthoDB" id="8018687at2"/>
<keyword evidence="1" id="KW-0472">Membrane</keyword>
<dbReference type="Pfam" id="PF00892">
    <property type="entry name" value="EamA"/>
    <property type="match status" value="2"/>
</dbReference>
<dbReference type="Proteomes" id="UP000237889">
    <property type="component" value="Chromosome"/>
</dbReference>
<name>A0A2S0NF67_9HYPH</name>
<evidence type="ECO:0000259" key="2">
    <source>
        <dbReference type="Pfam" id="PF00892"/>
    </source>
</evidence>
<dbReference type="SUPFAM" id="SSF103481">
    <property type="entry name" value="Multidrug resistance efflux transporter EmrE"/>
    <property type="match status" value="2"/>
</dbReference>
<feature type="transmembrane region" description="Helical" evidence="1">
    <location>
        <begin position="72"/>
        <end position="90"/>
    </location>
</feature>
<keyword evidence="1" id="KW-0812">Transmembrane</keyword>
<proteinExistence type="predicted"/>
<reference evidence="3 4" key="1">
    <citation type="submission" date="2018-03" db="EMBL/GenBank/DDBJ databases">
        <title>Genome sequencing of Phreatobacter sp.</title>
        <authorList>
            <person name="Kim S.-J."/>
            <person name="Heo J."/>
            <person name="Kwon S.-W."/>
        </authorList>
    </citation>
    <scope>NUCLEOTIDE SEQUENCE [LARGE SCALE GENOMIC DNA]</scope>
    <source>
        <strain evidence="3 4">S-12</strain>
    </source>
</reference>